<feature type="region of interest" description="Disordered" evidence="1">
    <location>
        <begin position="4696"/>
        <end position="4720"/>
    </location>
</feature>
<feature type="region of interest" description="Disordered" evidence="1">
    <location>
        <begin position="4060"/>
        <end position="4238"/>
    </location>
</feature>
<feature type="compositionally biased region" description="Low complexity" evidence="1">
    <location>
        <begin position="4615"/>
        <end position="4627"/>
    </location>
</feature>
<feature type="compositionally biased region" description="Basic residues" evidence="1">
    <location>
        <begin position="2787"/>
        <end position="2798"/>
    </location>
</feature>
<feature type="compositionally biased region" description="Basic and acidic residues" evidence="1">
    <location>
        <begin position="3683"/>
        <end position="3693"/>
    </location>
</feature>
<feature type="region of interest" description="Disordered" evidence="1">
    <location>
        <begin position="2574"/>
        <end position="2754"/>
    </location>
</feature>
<dbReference type="PANTHER" id="PTHR40641:SF2">
    <property type="entry name" value="INVOLUCRIN REPEAT PROTEIN"/>
    <property type="match status" value="1"/>
</dbReference>
<evidence type="ECO:0000256" key="1">
    <source>
        <dbReference type="SAM" id="MobiDB-lite"/>
    </source>
</evidence>
<feature type="compositionally biased region" description="Basic residues" evidence="1">
    <location>
        <begin position="156"/>
        <end position="165"/>
    </location>
</feature>
<feature type="region of interest" description="Disordered" evidence="1">
    <location>
        <begin position="1364"/>
        <end position="1909"/>
    </location>
</feature>
<protein>
    <submittedName>
        <fullName evidence="2">Uncharacterized protein</fullName>
    </submittedName>
</protein>
<feature type="compositionally biased region" description="Basic and acidic residues" evidence="1">
    <location>
        <begin position="3180"/>
        <end position="3191"/>
    </location>
</feature>
<dbReference type="InterPro" id="IPR053268">
    <property type="entry name" value="Woronin_anchor"/>
</dbReference>
<feature type="region of interest" description="Disordered" evidence="1">
    <location>
        <begin position="3787"/>
        <end position="4021"/>
    </location>
</feature>
<feature type="compositionally biased region" description="Basic and acidic residues" evidence="1">
    <location>
        <begin position="1117"/>
        <end position="1135"/>
    </location>
</feature>
<gene>
    <name evidence="2" type="ORF">LTR36_010434</name>
</gene>
<sequence>DYLLSKKDKKKREKAAGKRGVTFDSEPSEPPTPVFVEPESSVETPQEETDDYPLGKKDKKKRDKALQRSFSEVPSPPVFEPEAPERVDESPVTEVEPSEADTPKLSKKEQKKRDQEARQQGFSDVAAEAVIAAAGVAAVAAARAEEPEDEWSSSGKKSKKGKKKAREAERDVRDTEPIEAFEPVMTPDTEAGMPGGWAAAETPPEVSDPFQYQVQDEPSPQPEADPWTEPADTKKSKKKKKRDSGRFNEPAASSPLRSEWNYDDYMGEQANAGGEATHATETLPTADPAYTNGHSHVAEKSSSDRSAANGSMTAEPEEMIDDRAREGSEHDDERHYVAESLQRTSPEEGRSHSVASEPIADRESRRKSKSEKARSEVGYADDPDYYDNRSVAGSEPADLNGSSKASKRRSKREDDDTASVVSSRSRREKEESPVAKKEKKGGLFGMFSRKSSETVPLSRQSTRSDEAPLSRTSTRESRDGEDENGERKHRKKKHREGSAYGDDDDARSVVSESRHRHHRDRDEQDDDGRERRRSSRHGDDDLDTKSEPGRQHRHRNGDDDDDDTMSRASEGGHHHHRCRRTDDEAFDAKDPSFLGIRVEDLPPLPTSTPQSPALAPINTEQDIGHPVSAEPDAYTLDHDRDLALEGAPHDIPKELLHDQYSQNMGAEDASQIQVAEPLSKDVQPGEEQPQGGDELAQLPALPGSRPGSPSPLVEATTQYDQEDELPALQEDESPALPSSRPESPTPLAEIALQHGQEDEIKQPPAWPSSRPGSPTLLAETAETTTQYAQDDELRALPNSMPESPTPFAETTLQHAHEDEVGHPPALSSRPGSPTLLAETTTQYAQVDELRDLPNSMPESPTPFAETTLQHVHEDEVGHPPALSSRSGSPTPLAETAWQYGQGDELPALPSSRPESPTPLAEAIMQHSYDNEVGQPPVLSSRPGSPTPFAETTSQYDQEDELPVRPESPTLLAETTLQLGREDEVEQLPALPTSRPGSPTVLPETPSRPARLARPTSTTAIPLRFPFGHHTPQQKERSGSFGSPVLSAPASPVSAQKKPRPSSTEIRPLYLVERNRKAPEVEDTLPSLPSSKTTSRASSVQGSDDWHSAAEDFPSPRSARDLVIDTDHANAYRPDDDYLDSQETTPKASEFPQTALVRSARKEPQFYTWEDFEQDERLHNAPEESHDESIAPPPLADESLRTAASELEQPAPQPTETQAEDLPVLPDSRPESPTLIERPDHLSHGGSASIAGAAVLGSAAILAQRALKQHDDEDRRLDQGHEPTTRDTESPSQSQVYPLPDLKGASTPDVSQAEEPAELPVLLREGSSKKKKKGKKGKKAVFEDSFPLENEEAVVESMVAATPQASEFGAVEDSLHQDNTSKPTDAPMDTVDLEYLPAIRSQNDYDQETPLPTDTEPPEKTDNADAAATGHYSSHNDSPDVGSGSQELPRSPQTLATTPMEQEQPSLEDPVLPVSRKLSKKAKKKQKAVAWQDLDDDQSEPPTGEQLPSHMPAFERSGGLVEPTDVTMAGSSDPPVTDSTRAYSVDEGSPIGVLPLRESEEFPSDTGTTKVIEPIESHAAAGERQPYPNMTDTQGMPADTPGDVADDLASDPAVSGNRELTQEDSVEARPLLARKKSKKDKKSAKRQQWESAPSDIIDGLVGSGHEREASGPPDDSQATPQQIRTAVTPDSDPKPPTDVPLPTTNDEEIELQPASMDDAPSATHVLFPPADVVPDGLPSPAHGPHAAEQDLADTYTPAQVPLPEAGPDELACADGMPEQPVSDDQHPLKQGSANQNLLSTQAESARGLSVDTVAPEDIPLPNVSDAEGGVERSEGQAVSIGRPSNDLTEADKDTAFLDTHPEPEKAPNFDSSSVASTPDSTTPPKQHHETNYLVPIPILDMDSPDISPARDFEALGDAQAAETMQVEVTNDTQIEFRDGVPLSLTEPQADAGDTAMAEQPEDLHWEPTSKKSKKGKKGKKSGLATPTTTEEPATADDTRGIEEAGAPLDVDTPSDVVGAAVSRVEEPDIFWAPSSGKKKKKKGKTSAMENTQAVEEPLEEETLKPPGLTTLPEATGMPGTGILDAHAPTTNLPETDQSIEDSEAFWGAPVDKKKGKKAKKSKQLSVTDAEEAAERPNEDADFGLVLERGNGPASMYSDGLGSDGPPAADTQVPTSEPEAEQAPPTIEPSAVPEVEKQDVDQITPVLQPQEDDDDWDSMLIRKKGKKAKKSKQVIFEDPTEAAVTPPNNDPMEEAGFAQTTFEPGMQSTDAGTIPSDVSQPFDDVLHAQLPLMQVEQEATMAAEAPPEQTHRHDPHEEPSVSSYGREKATNDELATATDPPNESDPDVDLANIATEEMAEVSGRAMSPLQQQVLQDVLGADKHRERVLEVAAPRQNASVSDVPEVDLPDAAPATSGFEEIARALEPADAGELWDTQPVKKKGKKGKKARFAGFEEPADVTEALPETESEHIVEAQEIPAEVSAVEEGPGFGSGGKKKKGKKGKRALIEDEDPPSPLPAFDEANPTAEEVSPVQDIIPEDDWAAPANGKQKKGKKGKKSQAEFDPQLGLMLEPEPAFADETPAQAMLGQEAYDQLDLAGDPAIAPSVPLESPLHDAEPLGRAASPSVRERASFEGVDQPSNTVSLSPAPTDPYEHEQGDFQPTEPSTATPTNVEPEDTWTAFPASDKKKKGKKGKKGAAETEWPTHSSAIREPQFEFTQESTVEAKPSTETVKEPELEPEPDTPAHASIPPPELFEPIPDVVDVDLDVKAPVADGGIAGDEWTGFAVTGKKSKGKKGKKVSRTLEQPDEDPVTGMGQVEELEPALSSRSELDVDRELGLVGQPDPTVDISAMPPAFPHPEIGIEETISDKHADEDGVDGGFDGFAVTSKKKKGKKGKKGTFESDTPTQTPPARDLPLDQSWADASSDTPVLGEADPQDVWMPPSGSKKKKKAKKAEQARDVEEVEAPTIMDEGSRNAQPDEPTDHVVALSPAADIVVEPDSAEETELANVEMLPPLPESTPLQAEMLPALPASPMTQAEGDTGQSWHEPEQQHELVLAPETYSLLTDNEGATGLAVHASPHQVETSLERADDLDQPLEAQFNRDGIQPDPDELTAEPEFESTSLDTADQYPLSETPAEALEYHQDNLAAERTSLRSPVYAETGSFQPAHTASDDHLGQPQAASDERAVPYREDPATLTTRNKKERKKGKKTREAEPDSWAEVPAEEQVLPVTDHSDGKEVGGVAAVAAIDGVALTAADIAQHEVAEEDGWPNVSTKRSKHDKRKAKKSVTSISPEQRTPIQVEDDQAVELEAQRDPDPPQLGSPMATDTQEGEPAEIAAAEGDEWPSFSTKRSKKDKKKGKKSATETLTVEPTLPSAANFPLDSELDRSLDDGASDIVMTRSTQGLDMDTHGASATPTEERSQPLLSAGQEYAEANTEDKPYDAEEQVTDAEEGVTATEEGVAGFSVKPSKKDKRKSKKGNKASSAATPEENTDHRSVLNHPVTPESETAGASSGDHIHTTIEEPTMGSDNPKELLPADMESVLPEAWGAPAVEEQWPTATTKRSKKDKRKGKSGVSTPIAVEEGTRSPHGLSPSNAFNSLARAPQLHALEPESENRGDLFAIGLNDAANLPLPEDPEEDVPATVVNSDDPPLVEETRDPLPDASDEAVNFSLPNEPDEDLSAPDVRYDAPRKMEEMQDALTPASNEAPNLPQPEDPVEELSPRSPSRDTPPYVTHPVHQNIETSTDSYQRGSGQQLEHQGPTQDIAFAATLAAGLADSGFDPNMVVEDPVFHRRSSPPGTVAEADPEEVVTTTTAKRVKKGKKAKRGQAFVEPQPAAEEALRDGEDVAEEQPMDDFDATLTRSLQGAGFDPAVLQRAISPSGGMPLNEVADDEPGFSFTSSKRKKKGKKGKGTVFTDETGDEPATGGSTTPGDREISPQQAVKPAGSQPSQNELVAARPMSTQSIQDPFMEQAQHHSPLQPELLHEAEPNNSIMRSQTEQQPLPSTEVGSTSHAPPVEDAAAAILLAGDRDMDVDEMDKAYSAYKKKDKRKKKKTKVAALEAENFQQAEASDAAPTTAEDARPYDAAEDNFALERSTDEVVEPSDDPPLETTSTPPRAFANIVDDNHEASFSPVSPAGNRVQSVFPGLQRVKRRQPSETSPTFAIHPTKAPSAQEGLLHTSEVTQSLPMPFERNPPQPQPLTSQNDVEPQPEDRAAEDEYHELRRDPGRQSPSAHGQFPGVALGAAGAAAAAIGYGMADTRPGYNEDHSEFRGGRTPQPAPPIWSFDTLEDKGVARAESPLLGNDEHQVARDSGYQTAGSPRLQRQSVESTTHDVPDIRTSQSRESLRSRRSAEPLHINTDGGADWSLDVPKDRDVDADARAAGTHSRTPSREAVETPLESTTKNRASYLFQSPPANLREIPDALDSVVPSAKPDATHQSWYAATDAARDLSENVRHPAGDSRGRSALSPPPGGPISPRAPLDSIPEEQHPKRSKANSDVGGPDAIKALRRTETPQAIRTSKTRAFSPPTQPQPTATIPMQAFRSSANNPLSTDHLINRLSWPAVDEDNETVNINRSLKRKPSPRIVSDQRSPSVLSNRSNISASQQLRSPEDLRSYSRTSNRSSTPTLRRIDRSLSGDLRSASRRSLAGSAAGSAVGAMASPKTIPFEPPPTPPLNHEDVIDDSAARAAAMSDDVFQGYGDAQGSQVSPTRPPSVRKRQSMHISDLESKMDYLVAENRALQDAKQDFDRTHQATSYQHDVNNQAMHEALDARDLQLQEKDAEIHQIRAILEPLQDEIARLHEFNGGLTEANRNLVDDTNGRYATLQQEHAHAHEQWQNASLELDSMRQEHGRLTTGMRGVIASEVATALADKNVEVLRLREELGIATEQIRALQVQIQSSKSNDFLTFRDEDYFDGACQKLCQHVQQWVLRFSKLSDNRICRLSTDLSDEKIEARLDNAILDGSDVDKLLGDRIRRREVFMSVVMTMVWEYVFTRYLFGMDREQRQKLKTLEKILAEVGPPRAVAQWRATTLTLLSKRPDFARQCALDTEAVAHEIFAMLCALLPPPSNAEQQLVTSLQKVIGVAVDVSVEMRTQRAEYIMLPPLQPEYDRNGDLVRKVHFNASLMNERSGLFSSNEELERERAVVKIVLFPLVVKKGDEVGEGEEEIVVCPAQVLVHNEGGRGKKVVRVLSGAMEIDDPRRSRQSLASTTPGSAAF</sequence>
<feature type="compositionally biased region" description="Basic and acidic residues" evidence="1">
    <location>
        <begin position="4262"/>
        <end position="4271"/>
    </location>
</feature>
<feature type="compositionally biased region" description="Basic and acidic residues" evidence="1">
    <location>
        <begin position="1848"/>
        <end position="1866"/>
    </location>
</feature>
<feature type="compositionally biased region" description="Acidic residues" evidence="1">
    <location>
        <begin position="3844"/>
        <end position="3855"/>
    </location>
</feature>
<feature type="compositionally biased region" description="Basic residues" evidence="1">
    <location>
        <begin position="1328"/>
        <end position="1338"/>
    </location>
</feature>
<feature type="region of interest" description="Disordered" evidence="1">
    <location>
        <begin position="1926"/>
        <end position="2196"/>
    </location>
</feature>
<feature type="region of interest" description="Disordered" evidence="1">
    <location>
        <begin position="3070"/>
        <end position="3234"/>
    </location>
</feature>
<feature type="compositionally biased region" description="Basic and acidic residues" evidence="1">
    <location>
        <begin position="1174"/>
        <end position="1188"/>
    </location>
</feature>
<feature type="compositionally biased region" description="Low complexity" evidence="1">
    <location>
        <begin position="1083"/>
        <end position="1094"/>
    </location>
</feature>
<feature type="region of interest" description="Disordered" evidence="1">
    <location>
        <begin position="4453"/>
        <end position="4535"/>
    </location>
</feature>
<feature type="compositionally biased region" description="Basic residues" evidence="1">
    <location>
        <begin position="2221"/>
        <end position="2230"/>
    </location>
</feature>
<feature type="compositionally biased region" description="Basic residues" evidence="1">
    <location>
        <begin position="3273"/>
        <end position="3284"/>
    </location>
</feature>
<feature type="compositionally biased region" description="Acidic residues" evidence="1">
    <location>
        <begin position="3106"/>
        <end position="3116"/>
    </location>
</feature>
<feature type="compositionally biased region" description="Low complexity" evidence="1">
    <location>
        <begin position="2063"/>
        <end position="2072"/>
    </location>
</feature>
<feature type="compositionally biased region" description="Polar residues" evidence="1">
    <location>
        <begin position="1442"/>
        <end position="1464"/>
    </location>
</feature>
<feature type="compositionally biased region" description="Basic and acidic residues" evidence="1">
    <location>
        <begin position="462"/>
        <end position="478"/>
    </location>
</feature>
<feature type="compositionally biased region" description="Acidic residues" evidence="1">
    <location>
        <begin position="4097"/>
        <end position="4106"/>
    </location>
</feature>
<feature type="compositionally biased region" description="Basic and acidic residues" evidence="1">
    <location>
        <begin position="4453"/>
        <end position="4462"/>
    </location>
</feature>
<feature type="compositionally biased region" description="Low complexity" evidence="1">
    <location>
        <begin position="775"/>
        <end position="784"/>
    </location>
</feature>
<dbReference type="EMBL" id="JAVFHQ010000086">
    <property type="protein sequence ID" value="KAK4539671.1"/>
    <property type="molecule type" value="Genomic_DNA"/>
</dbReference>
<feature type="compositionally biased region" description="Polar residues" evidence="1">
    <location>
        <begin position="3286"/>
        <end position="3296"/>
    </location>
</feature>
<feature type="region of interest" description="Disordered" evidence="1">
    <location>
        <begin position="1"/>
        <end position="121"/>
    </location>
</feature>
<feature type="compositionally biased region" description="Polar residues" evidence="1">
    <location>
        <begin position="1790"/>
        <end position="1802"/>
    </location>
</feature>
<feature type="compositionally biased region" description="Basic and acidic residues" evidence="1">
    <location>
        <begin position="580"/>
        <end position="590"/>
    </location>
</feature>
<feature type="compositionally biased region" description="Basic residues" evidence="1">
    <location>
        <begin position="2112"/>
        <end position="2121"/>
    </location>
</feature>
<feature type="region of interest" description="Disordered" evidence="1">
    <location>
        <begin position="2221"/>
        <end position="2253"/>
    </location>
</feature>
<feature type="compositionally biased region" description="Basic residues" evidence="1">
    <location>
        <begin position="2436"/>
        <end position="2447"/>
    </location>
</feature>
<feature type="compositionally biased region" description="Basic residues" evidence="1">
    <location>
        <begin position="2684"/>
        <end position="2693"/>
    </location>
</feature>
<feature type="compositionally biased region" description="Basic and acidic residues" evidence="1">
    <location>
        <begin position="635"/>
        <end position="657"/>
    </location>
</feature>
<feature type="region of interest" description="Disordered" evidence="1">
    <location>
        <begin position="3259"/>
        <end position="3612"/>
    </location>
</feature>
<feature type="region of interest" description="Disordered" evidence="1">
    <location>
        <begin position="2836"/>
        <end position="2980"/>
    </location>
</feature>
<feature type="region of interest" description="Disordered" evidence="1">
    <location>
        <begin position="2784"/>
        <end position="2814"/>
    </location>
</feature>
<feature type="compositionally biased region" description="Basic and acidic residues" evidence="1">
    <location>
        <begin position="425"/>
        <end position="436"/>
    </location>
</feature>
<feature type="compositionally biased region" description="Basic residues" evidence="1">
    <location>
        <begin position="2885"/>
        <end position="2895"/>
    </location>
</feature>
<feature type="compositionally biased region" description="Basic residues" evidence="1">
    <location>
        <begin position="2492"/>
        <end position="2502"/>
    </location>
</feature>
<feature type="region of interest" description="Disordered" evidence="1">
    <location>
        <begin position="137"/>
        <end position="784"/>
    </location>
</feature>
<dbReference type="Proteomes" id="UP001324427">
    <property type="component" value="Unassembled WGS sequence"/>
</dbReference>
<name>A0AAV9J435_9PEZI</name>
<feature type="compositionally biased region" description="Polar residues" evidence="1">
    <location>
        <begin position="1675"/>
        <end position="1684"/>
    </location>
</feature>
<feature type="compositionally biased region" description="Basic and acidic residues" evidence="1">
    <location>
        <begin position="4209"/>
        <end position="4226"/>
    </location>
</feature>
<feature type="compositionally biased region" description="Low complexity" evidence="1">
    <location>
        <begin position="698"/>
        <end position="712"/>
    </location>
</feature>
<keyword evidence="3" id="KW-1185">Reference proteome</keyword>
<feature type="region of interest" description="Disordered" evidence="1">
    <location>
        <begin position="2294"/>
        <end position="2365"/>
    </location>
</feature>
<proteinExistence type="predicted"/>
<feature type="compositionally biased region" description="Basic and acidic residues" evidence="1">
    <location>
        <begin position="166"/>
        <end position="176"/>
    </location>
</feature>
<feature type="compositionally biased region" description="Polar residues" evidence="1">
    <location>
        <begin position="3738"/>
        <end position="3760"/>
    </location>
</feature>
<organism evidence="2 3">
    <name type="scientific">Oleoguttula mirabilis</name>
    <dbReference type="NCBI Taxonomy" id="1507867"/>
    <lineage>
        <taxon>Eukaryota</taxon>
        <taxon>Fungi</taxon>
        <taxon>Dikarya</taxon>
        <taxon>Ascomycota</taxon>
        <taxon>Pezizomycotina</taxon>
        <taxon>Dothideomycetes</taxon>
        <taxon>Dothideomycetidae</taxon>
        <taxon>Mycosphaerellales</taxon>
        <taxon>Teratosphaeriaceae</taxon>
        <taxon>Oleoguttula</taxon>
    </lineage>
</organism>
<feature type="compositionally biased region" description="Basic and acidic residues" evidence="1">
    <location>
        <begin position="4343"/>
        <end position="4352"/>
    </location>
</feature>
<feature type="region of interest" description="Disordered" evidence="1">
    <location>
        <begin position="4256"/>
        <end position="4413"/>
    </location>
</feature>
<feature type="region of interest" description="Disordered" evidence="1">
    <location>
        <begin position="796"/>
        <end position="1246"/>
    </location>
</feature>
<feature type="region of interest" description="Disordered" evidence="1">
    <location>
        <begin position="3626"/>
        <end position="3761"/>
    </location>
</feature>
<feature type="compositionally biased region" description="Polar residues" evidence="1">
    <location>
        <begin position="1868"/>
        <end position="1883"/>
    </location>
</feature>
<feature type="non-terminal residue" evidence="2">
    <location>
        <position position="1"/>
    </location>
</feature>
<feature type="compositionally biased region" description="Low complexity" evidence="1">
    <location>
        <begin position="1980"/>
        <end position="1991"/>
    </location>
</feature>
<feature type="compositionally biased region" description="Low complexity" evidence="1">
    <location>
        <begin position="4635"/>
        <end position="4665"/>
    </location>
</feature>
<feature type="compositionally biased region" description="Basic residues" evidence="1">
    <location>
        <begin position="1969"/>
        <end position="1979"/>
    </location>
</feature>
<feature type="compositionally biased region" description="Basic residues" evidence="1">
    <location>
        <begin position="2546"/>
        <end position="2555"/>
    </location>
</feature>
<feature type="compositionally biased region" description="Basic and acidic residues" evidence="1">
    <location>
        <begin position="536"/>
        <end position="550"/>
    </location>
</feature>
<feature type="compositionally biased region" description="Basic and acidic residues" evidence="1">
    <location>
        <begin position="4368"/>
        <end position="4378"/>
    </location>
</feature>
<feature type="compositionally biased region" description="Polar residues" evidence="1">
    <location>
        <begin position="4312"/>
        <end position="4328"/>
    </location>
</feature>
<feature type="compositionally biased region" description="Basic residues" evidence="1">
    <location>
        <begin position="3197"/>
        <end position="3207"/>
    </location>
</feature>
<feature type="compositionally biased region" description="Basic and acidic residues" evidence="1">
    <location>
        <begin position="321"/>
        <end position="337"/>
    </location>
</feature>
<feature type="compositionally biased region" description="Basic and acidic residues" evidence="1">
    <location>
        <begin position="359"/>
        <end position="375"/>
    </location>
</feature>
<feature type="compositionally biased region" description="Polar residues" evidence="1">
    <location>
        <begin position="3987"/>
        <end position="4011"/>
    </location>
</feature>
<feature type="compositionally biased region" description="Polar residues" evidence="1">
    <location>
        <begin position="4512"/>
        <end position="4522"/>
    </location>
</feature>
<feature type="compositionally biased region" description="Low complexity" evidence="1">
    <location>
        <begin position="1042"/>
        <end position="1054"/>
    </location>
</feature>
<feature type="compositionally biased region" description="Basic residues" evidence="1">
    <location>
        <begin position="1631"/>
        <end position="1644"/>
    </location>
</feature>
<feature type="compositionally biased region" description="Basic residues" evidence="1">
    <location>
        <begin position="3899"/>
        <end position="3909"/>
    </location>
</feature>
<feature type="compositionally biased region" description="Basic residues" evidence="1">
    <location>
        <begin position="3348"/>
        <end position="3359"/>
    </location>
</feature>
<comment type="caution">
    <text evidence="2">The sequence shown here is derived from an EMBL/GenBank/DDBJ whole genome shotgun (WGS) entry which is preliminary data.</text>
</comment>
<evidence type="ECO:0000313" key="2">
    <source>
        <dbReference type="EMBL" id="KAK4539671.1"/>
    </source>
</evidence>
<feature type="compositionally biased region" description="Basic residues" evidence="1">
    <location>
        <begin position="3466"/>
        <end position="3478"/>
    </location>
</feature>
<feature type="region of interest" description="Disordered" evidence="1">
    <location>
        <begin position="2388"/>
        <end position="2409"/>
    </location>
</feature>
<dbReference type="PANTHER" id="PTHR40641">
    <property type="entry name" value="INVOLUCRIN REPEAT PROTEIN (AFU_ORTHOLOGUE AFUA_2G08060)"/>
    <property type="match status" value="1"/>
</dbReference>
<feature type="region of interest" description="Disordered" evidence="1">
    <location>
        <begin position="4572"/>
        <end position="4678"/>
    </location>
</feature>
<feature type="compositionally biased region" description="Basic residues" evidence="1">
    <location>
        <begin position="3814"/>
        <end position="3824"/>
    </location>
</feature>
<feature type="compositionally biased region" description="Basic residues" evidence="1">
    <location>
        <begin position="1476"/>
        <end position="1486"/>
    </location>
</feature>
<feature type="region of interest" description="Disordered" evidence="1">
    <location>
        <begin position="2426"/>
        <end position="2561"/>
    </location>
</feature>
<feature type="compositionally biased region" description="Basic and acidic residues" evidence="1">
    <location>
        <begin position="2307"/>
        <end position="2329"/>
    </location>
</feature>
<feature type="compositionally biased region" description="Polar residues" evidence="1">
    <location>
        <begin position="2635"/>
        <end position="2644"/>
    </location>
</feature>
<feature type="compositionally biased region" description="Basic and acidic residues" evidence="1">
    <location>
        <begin position="1267"/>
        <end position="1288"/>
    </location>
</feature>
<feature type="compositionally biased region" description="Polar residues" evidence="1">
    <location>
        <begin position="4587"/>
        <end position="4607"/>
    </location>
</feature>
<accession>A0AAV9J435</accession>
<feature type="compositionally biased region" description="Basic and acidic residues" evidence="1">
    <location>
        <begin position="101"/>
        <end position="117"/>
    </location>
</feature>
<feature type="compositionally biased region" description="Acidic residues" evidence="1">
    <location>
        <begin position="720"/>
        <end position="733"/>
    </location>
</feature>
<feature type="compositionally biased region" description="Basic residues" evidence="1">
    <location>
        <begin position="3560"/>
        <end position="3570"/>
    </location>
</feature>
<feature type="compositionally biased region" description="Acidic residues" evidence="1">
    <location>
        <begin position="3441"/>
        <end position="3450"/>
    </location>
</feature>
<feature type="compositionally biased region" description="Polar residues" evidence="1">
    <location>
        <begin position="4397"/>
        <end position="4413"/>
    </location>
</feature>
<feature type="compositionally biased region" description="Polar residues" evidence="1">
    <location>
        <begin position="2660"/>
        <end position="2669"/>
    </location>
</feature>
<feature type="region of interest" description="Disordered" evidence="1">
    <location>
        <begin position="1265"/>
        <end position="1347"/>
    </location>
</feature>
<evidence type="ECO:0000313" key="3">
    <source>
        <dbReference type="Proteomes" id="UP001324427"/>
    </source>
</evidence>
<reference evidence="2 3" key="1">
    <citation type="submission" date="2021-11" db="EMBL/GenBank/DDBJ databases">
        <title>Black yeast isolated from Biological Soil Crust.</title>
        <authorList>
            <person name="Kurbessoian T."/>
        </authorList>
    </citation>
    <scope>NUCLEOTIDE SEQUENCE [LARGE SCALE GENOMIC DNA]</scope>
    <source>
        <strain evidence="2 3">CCFEE 5522</strain>
    </source>
</reference>